<sequence length="102" mass="11777">MTKIQKGSGSQMASALLSCHINMFGSEMWSLPLFIADMHVIFLIKGGVVKVYWTFHLNECMCMHLNDTLLSTCLHRRFKKMILYLHSCVMNFALTSHSMYVR</sequence>
<name>A0A0E9PCN7_ANGAN</name>
<reference evidence="2" key="1">
    <citation type="submission" date="2014-11" db="EMBL/GenBank/DDBJ databases">
        <authorList>
            <person name="Amaro Gonzalez C."/>
        </authorList>
    </citation>
    <scope>NUCLEOTIDE SEQUENCE</scope>
</reference>
<feature type="transmembrane region" description="Helical" evidence="1">
    <location>
        <begin position="81"/>
        <end position="100"/>
    </location>
</feature>
<reference evidence="2" key="2">
    <citation type="journal article" date="2015" name="Fish Shellfish Immunol.">
        <title>Early steps in the European eel (Anguilla anguilla)-Vibrio vulnificus interaction in the gills: Role of the RtxA13 toxin.</title>
        <authorList>
            <person name="Callol A."/>
            <person name="Pajuelo D."/>
            <person name="Ebbesson L."/>
            <person name="Teles M."/>
            <person name="MacKenzie S."/>
            <person name="Amaro C."/>
        </authorList>
    </citation>
    <scope>NUCLEOTIDE SEQUENCE</scope>
</reference>
<dbReference type="PROSITE" id="PS51257">
    <property type="entry name" value="PROKAR_LIPOPROTEIN"/>
    <property type="match status" value="1"/>
</dbReference>
<proteinExistence type="predicted"/>
<accession>A0A0E9PCN7</accession>
<keyword evidence="1" id="KW-0472">Membrane</keyword>
<organism evidence="2">
    <name type="scientific">Anguilla anguilla</name>
    <name type="common">European freshwater eel</name>
    <name type="synonym">Muraena anguilla</name>
    <dbReference type="NCBI Taxonomy" id="7936"/>
    <lineage>
        <taxon>Eukaryota</taxon>
        <taxon>Metazoa</taxon>
        <taxon>Chordata</taxon>
        <taxon>Craniata</taxon>
        <taxon>Vertebrata</taxon>
        <taxon>Euteleostomi</taxon>
        <taxon>Actinopterygii</taxon>
        <taxon>Neopterygii</taxon>
        <taxon>Teleostei</taxon>
        <taxon>Anguilliformes</taxon>
        <taxon>Anguillidae</taxon>
        <taxon>Anguilla</taxon>
    </lineage>
</organism>
<evidence type="ECO:0000256" key="1">
    <source>
        <dbReference type="SAM" id="Phobius"/>
    </source>
</evidence>
<feature type="transmembrane region" description="Helical" evidence="1">
    <location>
        <begin position="33"/>
        <end position="53"/>
    </location>
</feature>
<keyword evidence="1" id="KW-0812">Transmembrane</keyword>
<dbReference type="EMBL" id="GBXM01106525">
    <property type="protein sequence ID" value="JAH02052.1"/>
    <property type="molecule type" value="Transcribed_RNA"/>
</dbReference>
<evidence type="ECO:0000313" key="2">
    <source>
        <dbReference type="EMBL" id="JAH02052.1"/>
    </source>
</evidence>
<dbReference type="AlphaFoldDB" id="A0A0E9PCN7"/>
<keyword evidence="1" id="KW-1133">Transmembrane helix</keyword>
<protein>
    <submittedName>
        <fullName evidence="2">Uncharacterized protein</fullName>
    </submittedName>
</protein>